<feature type="domain" description="GGDEF" evidence="5">
    <location>
        <begin position="116"/>
        <end position="251"/>
    </location>
</feature>
<dbReference type="InterPro" id="IPR029787">
    <property type="entry name" value="Nucleotide_cyclase"/>
</dbReference>
<gene>
    <name evidence="6" type="ORF">CH341_13970</name>
</gene>
<dbReference type="CDD" id="cd01949">
    <property type="entry name" value="GGDEF"/>
    <property type="match status" value="1"/>
</dbReference>
<dbReference type="NCBIfam" id="TIGR00254">
    <property type="entry name" value="GGDEF"/>
    <property type="match status" value="1"/>
</dbReference>
<comment type="catalytic activity">
    <reaction evidence="2">
        <text>2 GTP = 3',3'-c-di-GMP + 2 diphosphate</text>
        <dbReference type="Rhea" id="RHEA:24898"/>
        <dbReference type="ChEBI" id="CHEBI:33019"/>
        <dbReference type="ChEBI" id="CHEBI:37565"/>
        <dbReference type="ChEBI" id="CHEBI:58805"/>
        <dbReference type="EC" id="2.7.7.65"/>
    </reaction>
</comment>
<evidence type="ECO:0000256" key="1">
    <source>
        <dbReference type="ARBA" id="ARBA00012528"/>
    </source>
</evidence>
<name>A0A327KZ25_9BRAD</name>
<evidence type="ECO:0000256" key="3">
    <source>
        <dbReference type="SAM" id="Coils"/>
    </source>
</evidence>
<dbReference type="InterPro" id="IPR043128">
    <property type="entry name" value="Rev_trsase/Diguanyl_cyclase"/>
</dbReference>
<evidence type="ECO:0000259" key="5">
    <source>
        <dbReference type="PROSITE" id="PS50887"/>
    </source>
</evidence>
<accession>A0A327KZ25</accession>
<dbReference type="EC" id="2.7.7.65" evidence="1"/>
<feature type="coiled-coil region" evidence="3">
    <location>
        <begin position="58"/>
        <end position="85"/>
    </location>
</feature>
<dbReference type="PANTHER" id="PTHR45138:SF9">
    <property type="entry name" value="DIGUANYLATE CYCLASE DGCM-RELATED"/>
    <property type="match status" value="1"/>
</dbReference>
<dbReference type="PANTHER" id="PTHR45138">
    <property type="entry name" value="REGULATORY COMPONENTS OF SENSORY TRANSDUCTION SYSTEM"/>
    <property type="match status" value="1"/>
</dbReference>
<dbReference type="OrthoDB" id="9812260at2"/>
<dbReference type="SUPFAM" id="SSF55073">
    <property type="entry name" value="Nucleotide cyclase"/>
    <property type="match status" value="1"/>
</dbReference>
<dbReference type="GO" id="GO:0052621">
    <property type="term" value="F:diguanylate cyclase activity"/>
    <property type="evidence" value="ECO:0007669"/>
    <property type="project" value="UniProtKB-EC"/>
</dbReference>
<dbReference type="PROSITE" id="PS50887">
    <property type="entry name" value="GGDEF"/>
    <property type="match status" value="1"/>
</dbReference>
<dbReference type="SMART" id="SM00267">
    <property type="entry name" value="GGDEF"/>
    <property type="match status" value="1"/>
</dbReference>
<dbReference type="GO" id="GO:1902201">
    <property type="term" value="P:negative regulation of bacterial-type flagellum-dependent cell motility"/>
    <property type="evidence" value="ECO:0007669"/>
    <property type="project" value="TreeGrafter"/>
</dbReference>
<keyword evidence="7" id="KW-1185">Reference proteome</keyword>
<dbReference type="RefSeq" id="WP_111419640.1">
    <property type="nucleotide sequence ID" value="NZ_NPEX01000085.1"/>
</dbReference>
<keyword evidence="3" id="KW-0175">Coiled coil</keyword>
<evidence type="ECO:0000313" key="7">
    <source>
        <dbReference type="Proteomes" id="UP000249130"/>
    </source>
</evidence>
<evidence type="ECO:0000313" key="6">
    <source>
        <dbReference type="EMBL" id="RAI43501.1"/>
    </source>
</evidence>
<dbReference type="InterPro" id="IPR000160">
    <property type="entry name" value="GGDEF_dom"/>
</dbReference>
<dbReference type="Pfam" id="PF00990">
    <property type="entry name" value="GGDEF"/>
    <property type="match status" value="1"/>
</dbReference>
<evidence type="ECO:0000256" key="4">
    <source>
        <dbReference type="SAM" id="MobiDB-lite"/>
    </source>
</evidence>
<organism evidence="6 7">
    <name type="scientific">Rhodoplanes roseus</name>
    <dbReference type="NCBI Taxonomy" id="29409"/>
    <lineage>
        <taxon>Bacteria</taxon>
        <taxon>Pseudomonadati</taxon>
        <taxon>Pseudomonadota</taxon>
        <taxon>Alphaproteobacteria</taxon>
        <taxon>Hyphomicrobiales</taxon>
        <taxon>Nitrobacteraceae</taxon>
        <taxon>Rhodoplanes</taxon>
    </lineage>
</organism>
<feature type="compositionally biased region" description="Low complexity" evidence="4">
    <location>
        <begin position="16"/>
        <end position="44"/>
    </location>
</feature>
<sequence length="251" mass="26437">MRTKSAKRQTERTGARGRTAARPAEAAPSAEAAGPAAQARSAPGQLAGEIDRLEADIAQRLAREVETLRAELAATRDRVAELEAHAEHDPLTGLLNRRGFERELARAAAHAQRYGGRLVLVYLDLDGLKPINDTFGHAAGDAVLRTVGTVLRGHVRTSDVVARLGGDEFAVLLWNLSDADATIKATLLETNIGSTPVPWDDGIIRVGASAGTAALDDPSATAATLARADAAMYLRKRDRRRAGGPGDGVSA</sequence>
<protein>
    <recommendedName>
        <fullName evidence="1">diguanylate cyclase</fullName>
        <ecNumber evidence="1">2.7.7.65</ecNumber>
    </recommendedName>
</protein>
<dbReference type="EMBL" id="NPEX01000085">
    <property type="protein sequence ID" value="RAI43501.1"/>
    <property type="molecule type" value="Genomic_DNA"/>
</dbReference>
<comment type="caution">
    <text evidence="6">The sequence shown here is derived from an EMBL/GenBank/DDBJ whole genome shotgun (WGS) entry which is preliminary data.</text>
</comment>
<dbReference type="Proteomes" id="UP000249130">
    <property type="component" value="Unassembled WGS sequence"/>
</dbReference>
<proteinExistence type="predicted"/>
<feature type="region of interest" description="Disordered" evidence="4">
    <location>
        <begin position="1"/>
        <end position="44"/>
    </location>
</feature>
<reference evidence="6 7" key="1">
    <citation type="submission" date="2017-07" db="EMBL/GenBank/DDBJ databases">
        <title>Draft Genome Sequences of Select Purple Nonsulfur Bacteria.</title>
        <authorList>
            <person name="Lasarre B."/>
            <person name="Mckinlay J.B."/>
        </authorList>
    </citation>
    <scope>NUCLEOTIDE SEQUENCE [LARGE SCALE GENOMIC DNA]</scope>
    <source>
        <strain evidence="6 7">DSM 5909</strain>
    </source>
</reference>
<dbReference type="Gene3D" id="3.30.70.270">
    <property type="match status" value="1"/>
</dbReference>
<dbReference type="GO" id="GO:0005886">
    <property type="term" value="C:plasma membrane"/>
    <property type="evidence" value="ECO:0007669"/>
    <property type="project" value="TreeGrafter"/>
</dbReference>
<dbReference type="AlphaFoldDB" id="A0A327KZ25"/>
<dbReference type="InterPro" id="IPR050469">
    <property type="entry name" value="Diguanylate_Cyclase"/>
</dbReference>
<evidence type="ECO:0000256" key="2">
    <source>
        <dbReference type="ARBA" id="ARBA00034247"/>
    </source>
</evidence>
<dbReference type="GO" id="GO:0043709">
    <property type="term" value="P:cell adhesion involved in single-species biofilm formation"/>
    <property type="evidence" value="ECO:0007669"/>
    <property type="project" value="TreeGrafter"/>
</dbReference>
<dbReference type="FunFam" id="3.30.70.270:FF:000001">
    <property type="entry name" value="Diguanylate cyclase domain protein"/>
    <property type="match status" value="1"/>
</dbReference>